<dbReference type="SMART" id="SM00320">
    <property type="entry name" value="WD40"/>
    <property type="match status" value="3"/>
</dbReference>
<dbReference type="Proteomes" id="UP000290288">
    <property type="component" value="Unassembled WGS sequence"/>
</dbReference>
<dbReference type="STRING" id="2316362.A0A4Q2DL98"/>
<dbReference type="PANTHER" id="PTHR16288">
    <property type="entry name" value="WD40 REPEAT PROTEIN 4"/>
    <property type="match status" value="1"/>
</dbReference>
<evidence type="ECO:0000256" key="2">
    <source>
        <dbReference type="ARBA" id="ARBA00022574"/>
    </source>
</evidence>
<dbReference type="UniPathway" id="UPA00989"/>
<feature type="region of interest" description="Disordered" evidence="8">
    <location>
        <begin position="486"/>
        <end position="553"/>
    </location>
</feature>
<evidence type="ECO:0000256" key="3">
    <source>
        <dbReference type="ARBA" id="ARBA00022694"/>
    </source>
</evidence>
<feature type="repeat" description="WD" evidence="7">
    <location>
        <begin position="423"/>
        <end position="465"/>
    </location>
</feature>
<comment type="subcellular location">
    <subcellularLocation>
        <location evidence="1 6">Nucleus</location>
    </subcellularLocation>
</comment>
<feature type="signal peptide" evidence="9">
    <location>
        <begin position="1"/>
        <end position="26"/>
    </location>
</feature>
<dbReference type="EMBL" id="SDEE01000136">
    <property type="protein sequence ID" value="RXW20719.1"/>
    <property type="molecule type" value="Genomic_DNA"/>
</dbReference>
<dbReference type="InterPro" id="IPR028884">
    <property type="entry name" value="Trm82"/>
</dbReference>
<evidence type="ECO:0000313" key="11">
    <source>
        <dbReference type="Proteomes" id="UP000290288"/>
    </source>
</evidence>
<evidence type="ECO:0000313" key="10">
    <source>
        <dbReference type="EMBL" id="RXW20719.1"/>
    </source>
</evidence>
<keyword evidence="3 6" id="KW-0819">tRNA processing</keyword>
<evidence type="ECO:0000256" key="6">
    <source>
        <dbReference type="HAMAP-Rule" id="MF_03056"/>
    </source>
</evidence>
<keyword evidence="9" id="KW-0732">Signal</keyword>
<protein>
    <submittedName>
        <fullName evidence="10">Uncharacterized protein</fullName>
    </submittedName>
</protein>
<comment type="similarity">
    <text evidence="6">Belongs to the WD repeat TRM82 family.</text>
</comment>
<feature type="compositionally biased region" description="Low complexity" evidence="8">
    <location>
        <begin position="165"/>
        <end position="188"/>
    </location>
</feature>
<keyword evidence="2 6" id="KW-0853">WD repeat</keyword>
<dbReference type="AlphaFoldDB" id="A0A4Q2DL98"/>
<organism evidence="10 11">
    <name type="scientific">Candolleomyces aberdarensis</name>
    <dbReference type="NCBI Taxonomy" id="2316362"/>
    <lineage>
        <taxon>Eukaryota</taxon>
        <taxon>Fungi</taxon>
        <taxon>Dikarya</taxon>
        <taxon>Basidiomycota</taxon>
        <taxon>Agaricomycotina</taxon>
        <taxon>Agaricomycetes</taxon>
        <taxon>Agaricomycetidae</taxon>
        <taxon>Agaricales</taxon>
        <taxon>Agaricineae</taxon>
        <taxon>Psathyrellaceae</taxon>
        <taxon>Candolleomyces</taxon>
    </lineage>
</organism>
<keyword evidence="11" id="KW-1185">Reference proteome</keyword>
<dbReference type="OrthoDB" id="339900at2759"/>
<dbReference type="GO" id="GO:0106004">
    <property type="term" value="P:tRNA (guanine-N7)-methylation"/>
    <property type="evidence" value="ECO:0007669"/>
    <property type="project" value="UniProtKB-UniRule"/>
</dbReference>
<comment type="pathway">
    <text evidence="6">tRNA modification; N(7)-methylguanine-tRNA biosynthesis.</text>
</comment>
<dbReference type="GO" id="GO:0005634">
    <property type="term" value="C:nucleus"/>
    <property type="evidence" value="ECO:0007669"/>
    <property type="project" value="UniProtKB-SubCell"/>
</dbReference>
<dbReference type="GO" id="GO:0043527">
    <property type="term" value="C:tRNA methyltransferase complex"/>
    <property type="evidence" value="ECO:0007669"/>
    <property type="project" value="TreeGrafter"/>
</dbReference>
<evidence type="ECO:0000256" key="7">
    <source>
        <dbReference type="PROSITE-ProRule" id="PRU00221"/>
    </source>
</evidence>
<dbReference type="Pfam" id="PF00400">
    <property type="entry name" value="WD40"/>
    <property type="match status" value="2"/>
</dbReference>
<dbReference type="InterPro" id="IPR001680">
    <property type="entry name" value="WD40_rpt"/>
</dbReference>
<gene>
    <name evidence="10" type="ORF">EST38_g5139</name>
</gene>
<dbReference type="Gene3D" id="2.130.10.10">
    <property type="entry name" value="YVTN repeat-like/Quinoprotein amine dehydrogenase"/>
    <property type="match status" value="1"/>
</dbReference>
<name>A0A4Q2DL98_9AGAR</name>
<evidence type="ECO:0000256" key="9">
    <source>
        <dbReference type="SAM" id="SignalP"/>
    </source>
</evidence>
<dbReference type="SUPFAM" id="SSF50978">
    <property type="entry name" value="WD40 repeat-like"/>
    <property type="match status" value="1"/>
</dbReference>
<dbReference type="HAMAP" id="MF_03056">
    <property type="entry name" value="TRM82"/>
    <property type="match status" value="1"/>
</dbReference>
<accession>A0A4Q2DL98</accession>
<feature type="compositionally biased region" description="Basic residues" evidence="8">
    <location>
        <begin position="504"/>
        <end position="514"/>
    </location>
</feature>
<keyword evidence="5 6" id="KW-0539">Nucleus</keyword>
<evidence type="ECO:0000256" key="8">
    <source>
        <dbReference type="SAM" id="MobiDB-lite"/>
    </source>
</evidence>
<dbReference type="PANTHER" id="PTHR16288:SF0">
    <property type="entry name" value="TRNA (GUANINE-N(7)-)-METHYLTRANSFERASE NON-CATALYTIC SUBUNIT WDR4"/>
    <property type="match status" value="1"/>
</dbReference>
<keyword evidence="4 6" id="KW-0677">Repeat</keyword>
<dbReference type="PROSITE" id="PS50082">
    <property type="entry name" value="WD_REPEATS_2"/>
    <property type="match status" value="1"/>
</dbReference>
<proteinExistence type="inferred from homology"/>
<sequence length="663" mass="70761">MLSRHSVLVPFLFLLGLLLSSPVAFASPVKRDFSMSRRIAQELGLATGSLDARDVVVPRITSPTETSVWPIGSTQFVTWDTSDFPPDNQITNPLGRVLLGYDSGDSLNLDIDHPLAEGFSIRDGRVSIVVPDVPPRDDYLIVLMGNSGNTSPSFAITRISGGGSNTSASPAPTTSRTPTPTTTPAPGIVPVTTATTTSQPAVLSSTTITDPIPITGSTITGGDPNATQIPTFSDTIQPASTTGTASPANQTSAGETLHSTLQFTSEQQERDAIIKSGLIRCAVVDETFTYLAEVGEDKLLKLWEVDGLKLVNSRELPKKPTSIVFTKDSQTVLVSDKFGDVFSYPLVYTPFTSSELEEQKQAKEKDPFASHTNPSNGSLILGHVSPLNAMLLSPDENFIITADRDEHIRVSWYPQGFNIEMYCLGHLKFVSALHIPSSDTKTLISGGGDPVIKLWDWMTGQEMGDLPVAEAIEPFIVIQKVLGRHQGADGEDNEGGAAEGGSGKSKKAKRKKGKGQAQQQKAKESAEGEEDTSMAVDESGPADPAGVNEDASISTPVPQKILAIRRIETLTVENAATFILFSAIGSTALFSAPYPSSLSATQLSSPPSLSSAELQHIDFKQPIIDFVVLPTTSSSVYPSAFVTLDSSWGDNDESTPETSHRPF</sequence>
<comment type="caution">
    <text evidence="10">The sequence shown here is derived from an EMBL/GenBank/DDBJ whole genome shotgun (WGS) entry which is preliminary data.</text>
</comment>
<dbReference type="InterPro" id="IPR036322">
    <property type="entry name" value="WD40_repeat_dom_sf"/>
</dbReference>
<evidence type="ECO:0000256" key="4">
    <source>
        <dbReference type="ARBA" id="ARBA00022737"/>
    </source>
</evidence>
<feature type="chain" id="PRO_5020887382" evidence="9">
    <location>
        <begin position="27"/>
        <end position="663"/>
    </location>
</feature>
<feature type="region of interest" description="Disordered" evidence="8">
    <location>
        <begin position="158"/>
        <end position="188"/>
    </location>
</feature>
<comment type="function">
    <text evidence="6">Required for the formation of N(7)-methylguanine at position 46 (m7G46) in tRNA. In the complex, it is required to stabilize and induce conformational changes of the catalytic subunit.</text>
</comment>
<evidence type="ECO:0000256" key="5">
    <source>
        <dbReference type="ARBA" id="ARBA00023242"/>
    </source>
</evidence>
<dbReference type="InterPro" id="IPR015943">
    <property type="entry name" value="WD40/YVTN_repeat-like_dom_sf"/>
</dbReference>
<evidence type="ECO:0000256" key="1">
    <source>
        <dbReference type="ARBA" id="ARBA00004123"/>
    </source>
</evidence>
<reference evidence="10 11" key="1">
    <citation type="submission" date="2019-01" db="EMBL/GenBank/DDBJ databases">
        <title>Draft genome sequence of Psathyrella aberdarensis IHI B618.</title>
        <authorList>
            <person name="Buettner E."/>
            <person name="Kellner H."/>
        </authorList>
    </citation>
    <scope>NUCLEOTIDE SEQUENCE [LARGE SCALE GENOMIC DNA]</scope>
    <source>
        <strain evidence="10 11">IHI B618</strain>
    </source>
</reference>
<dbReference type="GO" id="GO:0005829">
    <property type="term" value="C:cytosol"/>
    <property type="evidence" value="ECO:0007669"/>
    <property type="project" value="TreeGrafter"/>
</dbReference>